<dbReference type="EMBL" id="AP022620">
    <property type="protein sequence ID" value="BBZ76387.1"/>
    <property type="molecule type" value="Genomic_DNA"/>
</dbReference>
<dbReference type="KEGG" id="many:MANY_17240"/>
<dbReference type="RefSeq" id="WP_163803856.1">
    <property type="nucleotide sequence ID" value="NZ_AP022620.1"/>
</dbReference>
<evidence type="ECO:0000256" key="1">
    <source>
        <dbReference type="SAM" id="Phobius"/>
    </source>
</evidence>
<feature type="transmembrane region" description="Helical" evidence="1">
    <location>
        <begin position="127"/>
        <end position="157"/>
    </location>
</feature>
<evidence type="ECO:0000313" key="3">
    <source>
        <dbReference type="Proteomes" id="UP000467249"/>
    </source>
</evidence>
<dbReference type="AlphaFoldDB" id="A0A6N4W8B7"/>
<proteinExistence type="predicted"/>
<keyword evidence="1" id="KW-0472">Membrane</keyword>
<accession>A0A6N4W8B7</accession>
<dbReference type="Proteomes" id="UP000467249">
    <property type="component" value="Chromosome"/>
</dbReference>
<feature type="transmembrane region" description="Helical" evidence="1">
    <location>
        <begin position="75"/>
        <end position="94"/>
    </location>
</feature>
<feature type="transmembrane region" description="Helical" evidence="1">
    <location>
        <begin position="164"/>
        <end position="186"/>
    </location>
</feature>
<protein>
    <submittedName>
        <fullName evidence="2">Integral membrane protein</fullName>
    </submittedName>
</protein>
<keyword evidence="1" id="KW-0812">Transmembrane</keyword>
<gene>
    <name evidence="2" type="ORF">MANY_17240</name>
</gene>
<evidence type="ECO:0000313" key="2">
    <source>
        <dbReference type="EMBL" id="BBZ76387.1"/>
    </source>
</evidence>
<keyword evidence="1" id="KW-1133">Transmembrane helix</keyword>
<keyword evidence="3" id="KW-1185">Reference proteome</keyword>
<feature type="transmembrane region" description="Helical" evidence="1">
    <location>
        <begin position="267"/>
        <end position="298"/>
    </location>
</feature>
<feature type="transmembrane region" description="Helical" evidence="1">
    <location>
        <begin position="41"/>
        <end position="63"/>
    </location>
</feature>
<reference evidence="2 3" key="1">
    <citation type="journal article" date="2019" name="Emerg. Microbes Infect.">
        <title>Comprehensive subspecies identification of 175 nontuberculous mycobacteria species based on 7547 genomic profiles.</title>
        <authorList>
            <person name="Matsumoto Y."/>
            <person name="Kinjo T."/>
            <person name="Motooka D."/>
            <person name="Nabeya D."/>
            <person name="Jung N."/>
            <person name="Uechi K."/>
            <person name="Horii T."/>
            <person name="Iida T."/>
            <person name="Fujita J."/>
            <person name="Nakamura S."/>
        </authorList>
    </citation>
    <scope>NUCLEOTIDE SEQUENCE [LARGE SCALE GENOMIC DNA]</scope>
    <source>
        <strain evidence="2 3">JCM 30275</strain>
    </source>
</reference>
<feature type="transmembrane region" description="Helical" evidence="1">
    <location>
        <begin position="327"/>
        <end position="345"/>
    </location>
</feature>
<name>A0A6N4W8B7_9MYCO</name>
<sequence>MGSQSADRYSAEHWFLVRGLPTVVRRRALLSRVWSRSAPALAAYAVIALNSIAIVAVTGQHTVDIPGRPDLAEGVALALVALVLPAAGLAGWLVARLTNPLHRVTAANVALVAVIVGMVFGGPSNRILVNVVSAAITLALILAATACGAGSLLGFMLDVTRSNLALIGGMFVRALPVVLLTFLVFFNGPVWQMTAVISRQRLWAGMLFLVLIAAAFLVSNTLDRVGPILADASPALEGDETLDDTPFAGIPDPPNGRPLSRIERANVVFVVAASQVTQVLTVAMLTGAIFVVFGLIILSPETLDAWTRGAGRPDGQLLGMTLPVPDALLQTSMLLAAITFMYLSAKAVSDTAYRAQFIEPLIDELRRTLVARNRYRSTLPKG</sequence>
<feature type="transmembrane region" description="Helical" evidence="1">
    <location>
        <begin position="202"/>
        <end position="219"/>
    </location>
</feature>
<feature type="transmembrane region" description="Helical" evidence="1">
    <location>
        <begin position="101"/>
        <end position="121"/>
    </location>
</feature>
<organism evidence="2 3">
    <name type="scientific">Mycolicibacterium anyangense</name>
    <dbReference type="NCBI Taxonomy" id="1431246"/>
    <lineage>
        <taxon>Bacteria</taxon>
        <taxon>Bacillati</taxon>
        <taxon>Actinomycetota</taxon>
        <taxon>Actinomycetes</taxon>
        <taxon>Mycobacteriales</taxon>
        <taxon>Mycobacteriaceae</taxon>
        <taxon>Mycolicibacterium</taxon>
    </lineage>
</organism>